<sequence length="124" mass="14553">MSIEGLYMLNLPEYTEEKIHEALKKLYIDRKNEFRELSQAFLGKKKLNEMENWKEFVLNFCLDVGDSFKTWTGQKPPSATSPQKALTILRQIGDGKTSMNQLTHMLNIAYNLSSEFKEIYRRLK</sequence>
<dbReference type="RefSeq" id="WP_179371228.1">
    <property type="nucleotide sequence ID" value="NZ_CP026995.1"/>
</dbReference>
<reference evidence="1 2" key="1">
    <citation type="submission" date="2018-02" db="EMBL/GenBank/DDBJ databases">
        <title>Complete genome of Nitrosopumilus ureaphilus PS0.</title>
        <authorList>
            <person name="Qin W."/>
            <person name="Zheng Y."/>
            <person name="Stahl D.A."/>
        </authorList>
    </citation>
    <scope>NUCLEOTIDE SEQUENCE [LARGE SCALE GENOMIC DNA]</scope>
    <source>
        <strain evidence="1 2">PS0</strain>
    </source>
</reference>
<dbReference type="AlphaFoldDB" id="A0A7D5M6R0"/>
<proteinExistence type="predicted"/>
<accession>A0A7D5M6R0</accession>
<protein>
    <submittedName>
        <fullName evidence="1">Uncharacterized protein</fullName>
    </submittedName>
</protein>
<keyword evidence="2" id="KW-1185">Reference proteome</keyword>
<organism evidence="1 2">
    <name type="scientific">Nitrosopumilus ureiphilus</name>
    <dbReference type="NCBI Taxonomy" id="1470067"/>
    <lineage>
        <taxon>Archaea</taxon>
        <taxon>Nitrososphaerota</taxon>
        <taxon>Nitrososphaeria</taxon>
        <taxon>Nitrosopumilales</taxon>
        <taxon>Nitrosopumilaceae</taxon>
        <taxon>Nitrosopumilus</taxon>
    </lineage>
</organism>
<dbReference type="GeneID" id="56068425"/>
<dbReference type="KEGG" id="nue:C5F50_09915"/>
<evidence type="ECO:0000313" key="2">
    <source>
        <dbReference type="Proteomes" id="UP000509478"/>
    </source>
</evidence>
<dbReference type="OrthoDB" id="1055at2157"/>
<dbReference type="EMBL" id="CP026995">
    <property type="protein sequence ID" value="QLH07351.1"/>
    <property type="molecule type" value="Genomic_DNA"/>
</dbReference>
<evidence type="ECO:0000313" key="1">
    <source>
        <dbReference type="EMBL" id="QLH07351.1"/>
    </source>
</evidence>
<gene>
    <name evidence="1" type="ORF">C5F50_09915</name>
</gene>
<dbReference type="Proteomes" id="UP000509478">
    <property type="component" value="Chromosome"/>
</dbReference>
<name>A0A7D5M6R0_9ARCH</name>